<dbReference type="EMBL" id="JAAATY010000013">
    <property type="protein sequence ID" value="NRN67270.1"/>
    <property type="molecule type" value="Genomic_DNA"/>
</dbReference>
<dbReference type="InterPro" id="IPR001279">
    <property type="entry name" value="Metallo-B-lactamas"/>
</dbReference>
<sequence length="269" mass="29454">MLIGDIDIHPLSDGTFRASPEYFGEHVRAEGHEDLFSRDGMAWLPIGCFLVRTKDRTILVDTGIGPAMYDATPRMLLLGGQLLLGLRAVGVAPADITDVVCTHLHSDHCGWLFDREAVPVFPNATIWFGAHDWSHFVADPARAMAVHIRQGFLDSAERGTRLRLVGQDTTIAPGVTLIMTPGHTPGHLSVIVASQGSRALLLGDAITCPVQLDEPSWHAMSDVDPKLAQQVRERLFRELEDGVTLGAGAHFPELQFGRVLAGQGRRWFQ</sequence>
<dbReference type="Gene3D" id="3.60.15.10">
    <property type="entry name" value="Ribonuclease Z/Hydroxyacylglutathione hydrolase-like"/>
    <property type="match status" value="1"/>
</dbReference>
<comment type="similarity">
    <text evidence="1">Belongs to the metallo-beta-lactamase superfamily.</text>
</comment>
<dbReference type="CDD" id="cd07720">
    <property type="entry name" value="OPHC2-like_MBL-fold"/>
    <property type="match status" value="1"/>
</dbReference>
<evidence type="ECO:0000256" key="1">
    <source>
        <dbReference type="ARBA" id="ARBA00007749"/>
    </source>
</evidence>
<keyword evidence="4" id="KW-0862">Zinc</keyword>
<reference evidence="6 7" key="1">
    <citation type="submission" date="2020-01" db="EMBL/GenBank/DDBJ databases">
        <title>Kibdelosporangium persica a novel Actinomycetes from a hot desert in Iran.</title>
        <authorList>
            <person name="Safaei N."/>
            <person name="Zaburannyi N."/>
            <person name="Mueller R."/>
            <person name="Wink J."/>
        </authorList>
    </citation>
    <scope>NUCLEOTIDE SEQUENCE [LARGE SCALE GENOMIC DNA]</scope>
    <source>
        <strain evidence="6 7">4NS15</strain>
    </source>
</reference>
<dbReference type="PANTHER" id="PTHR42978">
    <property type="entry name" value="QUORUM-QUENCHING LACTONASE YTNP-RELATED-RELATED"/>
    <property type="match status" value="1"/>
</dbReference>
<proteinExistence type="inferred from homology"/>
<keyword evidence="2" id="KW-0479">Metal-binding</keyword>
<evidence type="ECO:0000256" key="3">
    <source>
        <dbReference type="ARBA" id="ARBA00022801"/>
    </source>
</evidence>
<evidence type="ECO:0000256" key="2">
    <source>
        <dbReference type="ARBA" id="ARBA00022723"/>
    </source>
</evidence>
<dbReference type="Proteomes" id="UP000763557">
    <property type="component" value="Unassembled WGS sequence"/>
</dbReference>
<gene>
    <name evidence="6" type="ORF">GC106_45030</name>
</gene>
<protein>
    <submittedName>
        <fullName evidence="6">MBL fold metallo-hydrolase</fullName>
    </submittedName>
</protein>
<feature type="domain" description="Metallo-beta-lactamase" evidence="5">
    <location>
        <begin position="45"/>
        <end position="250"/>
    </location>
</feature>
<organism evidence="6 7">
    <name type="scientific">Kibdelosporangium persicum</name>
    <dbReference type="NCBI Taxonomy" id="2698649"/>
    <lineage>
        <taxon>Bacteria</taxon>
        <taxon>Bacillati</taxon>
        <taxon>Actinomycetota</taxon>
        <taxon>Actinomycetes</taxon>
        <taxon>Pseudonocardiales</taxon>
        <taxon>Pseudonocardiaceae</taxon>
        <taxon>Kibdelosporangium</taxon>
    </lineage>
</organism>
<evidence type="ECO:0000256" key="4">
    <source>
        <dbReference type="ARBA" id="ARBA00022833"/>
    </source>
</evidence>
<dbReference type="InterPro" id="IPR051013">
    <property type="entry name" value="MBL_superfamily_lactonases"/>
</dbReference>
<dbReference type="PANTHER" id="PTHR42978:SF6">
    <property type="entry name" value="QUORUM-QUENCHING LACTONASE YTNP-RELATED"/>
    <property type="match status" value="1"/>
</dbReference>
<name>A0ABX2F7D5_9PSEU</name>
<dbReference type="InterPro" id="IPR036866">
    <property type="entry name" value="RibonucZ/Hydroxyglut_hydro"/>
</dbReference>
<dbReference type="SMART" id="SM00849">
    <property type="entry name" value="Lactamase_B"/>
    <property type="match status" value="1"/>
</dbReference>
<keyword evidence="3" id="KW-0378">Hydrolase</keyword>
<dbReference type="Pfam" id="PF00753">
    <property type="entry name" value="Lactamase_B"/>
    <property type="match status" value="1"/>
</dbReference>
<comment type="caution">
    <text evidence="6">The sequence shown here is derived from an EMBL/GenBank/DDBJ whole genome shotgun (WGS) entry which is preliminary data.</text>
</comment>
<evidence type="ECO:0000313" key="6">
    <source>
        <dbReference type="EMBL" id="NRN67270.1"/>
    </source>
</evidence>
<accession>A0ABX2F7D5</accession>
<keyword evidence="7" id="KW-1185">Reference proteome</keyword>
<dbReference type="RefSeq" id="WP_173134749.1">
    <property type="nucleotide sequence ID" value="NZ_CBCSGW010000012.1"/>
</dbReference>
<evidence type="ECO:0000313" key="7">
    <source>
        <dbReference type="Proteomes" id="UP000763557"/>
    </source>
</evidence>
<dbReference type="SUPFAM" id="SSF56281">
    <property type="entry name" value="Metallo-hydrolase/oxidoreductase"/>
    <property type="match status" value="1"/>
</dbReference>
<evidence type="ECO:0000259" key="5">
    <source>
        <dbReference type="SMART" id="SM00849"/>
    </source>
</evidence>